<evidence type="ECO:0008006" key="3">
    <source>
        <dbReference type="Google" id="ProtNLM"/>
    </source>
</evidence>
<proteinExistence type="predicted"/>
<name>A0AAU9UEL6_EUPED</name>
<evidence type="ECO:0000313" key="1">
    <source>
        <dbReference type="EMBL" id="CAH2096189.1"/>
    </source>
</evidence>
<accession>A0AAU9UEL6</accession>
<reference evidence="1" key="1">
    <citation type="submission" date="2022-03" db="EMBL/GenBank/DDBJ databases">
        <authorList>
            <person name="Tunstrom K."/>
        </authorList>
    </citation>
    <scope>NUCLEOTIDE SEQUENCE</scope>
</reference>
<protein>
    <recommendedName>
        <fullName evidence="3">NADH dehydrogenase [ubiquinone] 1 alpha subcomplex subunit 6</fullName>
    </recommendedName>
</protein>
<keyword evidence="2" id="KW-1185">Reference proteome</keyword>
<organism evidence="1 2">
    <name type="scientific">Euphydryas editha</name>
    <name type="common">Edith's checkerspot</name>
    <dbReference type="NCBI Taxonomy" id="104508"/>
    <lineage>
        <taxon>Eukaryota</taxon>
        <taxon>Metazoa</taxon>
        <taxon>Ecdysozoa</taxon>
        <taxon>Arthropoda</taxon>
        <taxon>Hexapoda</taxon>
        <taxon>Insecta</taxon>
        <taxon>Pterygota</taxon>
        <taxon>Neoptera</taxon>
        <taxon>Endopterygota</taxon>
        <taxon>Lepidoptera</taxon>
        <taxon>Glossata</taxon>
        <taxon>Ditrysia</taxon>
        <taxon>Papilionoidea</taxon>
        <taxon>Nymphalidae</taxon>
        <taxon>Nymphalinae</taxon>
        <taxon>Euphydryas</taxon>
    </lineage>
</organism>
<sequence length="108" mass="12711">MAGKETLRAGCKIARPVLSTNYCEAHRLKHFDIPKSEENCREKLREYFYRNACVTDLRVIDILVIKGFMNLKEMTHMWQQKGHVMAHWHPTYEPKPCDFVGKFLANLD</sequence>
<evidence type="ECO:0000313" key="2">
    <source>
        <dbReference type="Proteomes" id="UP001153954"/>
    </source>
</evidence>
<dbReference type="EMBL" id="CAKOGL010000016">
    <property type="protein sequence ID" value="CAH2096189.1"/>
    <property type="molecule type" value="Genomic_DNA"/>
</dbReference>
<gene>
    <name evidence="1" type="ORF">EEDITHA_LOCUS11560</name>
</gene>
<comment type="caution">
    <text evidence="1">The sequence shown here is derived from an EMBL/GenBank/DDBJ whole genome shotgun (WGS) entry which is preliminary data.</text>
</comment>
<dbReference type="Proteomes" id="UP001153954">
    <property type="component" value="Unassembled WGS sequence"/>
</dbReference>
<dbReference type="AlphaFoldDB" id="A0AAU9UEL6"/>